<dbReference type="KEGG" id="apb:SAR116_2130"/>
<gene>
    <name evidence="1" type="ordered locus">SAR116_2130</name>
</gene>
<dbReference type="EMBL" id="CP001751">
    <property type="protein sequence ID" value="ADE40373.1"/>
    <property type="molecule type" value="Genomic_DNA"/>
</dbReference>
<dbReference type="Proteomes" id="UP000007460">
    <property type="component" value="Chromosome"/>
</dbReference>
<dbReference type="EC" id="1.14.-.-" evidence="1"/>
<name>D5BNT9_PUNMI</name>
<evidence type="ECO:0000313" key="1">
    <source>
        <dbReference type="EMBL" id="ADE40373.1"/>
    </source>
</evidence>
<sequence>MLWLDCPMLAEARSSSTSGTPDNALAKTHIAIIGAGCASLSLAALANELPRTQLHIIEPSYPAHADHVWGFWAMDWLDRVRPLVRKSWHKWMIVTEQSHNVMHAVQHPYQAISRHQWLAQCRDQAVQHGVTFHDSLDAARLEAAADIFDSRPPKVPDGVMLQHFAGFEVRAPAGSFDESTAILMDFRCDQSHGMHFIYCLPFSDRDALVESTMFSPQQAPQPFYEKAIADWLTEVAKISNFDITRREAGVIPLGFFARHDPDLRGIGANAGAIRPSSGYAFGFILKQIHHALARVKEGKPLVFITPHRMIDLWMDRIFLSVLRYQPQIAPKIFSAMASRLSGDEFAMFLSGEATMGLRLKVILAMPIWPFLRALFRPEPDAS</sequence>
<proteinExistence type="predicted"/>
<keyword evidence="2" id="KW-1185">Reference proteome</keyword>
<dbReference type="HOGENOM" id="CLU_042644_1_0_5"/>
<dbReference type="GO" id="GO:0016491">
    <property type="term" value="F:oxidoreductase activity"/>
    <property type="evidence" value="ECO:0007669"/>
    <property type="project" value="UniProtKB-KW"/>
</dbReference>
<protein>
    <submittedName>
        <fullName evidence="1">Lycopene cyclase</fullName>
        <ecNumber evidence="1">1.14.-.-</ecNumber>
    </submittedName>
</protein>
<organism evidence="1 2">
    <name type="scientific">Puniceispirillum marinum (strain IMCC1322)</name>
    <dbReference type="NCBI Taxonomy" id="488538"/>
    <lineage>
        <taxon>Bacteria</taxon>
        <taxon>Pseudomonadati</taxon>
        <taxon>Pseudomonadota</taxon>
        <taxon>Alphaproteobacteria</taxon>
        <taxon>Candidatus Puniceispirillales</taxon>
        <taxon>Candidatus Puniceispirillaceae</taxon>
        <taxon>Candidatus Puniceispirillum</taxon>
    </lineage>
</organism>
<dbReference type="Pfam" id="PF05834">
    <property type="entry name" value="Lycopene_cycl"/>
    <property type="match status" value="1"/>
</dbReference>
<accession>D5BNT9</accession>
<evidence type="ECO:0000313" key="2">
    <source>
        <dbReference type="Proteomes" id="UP000007460"/>
    </source>
</evidence>
<dbReference type="STRING" id="488538.SAR116_2130"/>
<dbReference type="InterPro" id="IPR036188">
    <property type="entry name" value="FAD/NAD-bd_sf"/>
</dbReference>
<dbReference type="eggNOG" id="COG0654">
    <property type="taxonomic scope" value="Bacteria"/>
</dbReference>
<keyword evidence="1" id="KW-0560">Oxidoreductase</keyword>
<dbReference type="SUPFAM" id="SSF51905">
    <property type="entry name" value="FAD/NAD(P)-binding domain"/>
    <property type="match status" value="1"/>
</dbReference>
<dbReference type="AlphaFoldDB" id="D5BNT9"/>
<reference evidence="1 2" key="1">
    <citation type="journal article" date="2010" name="J. Bacteriol.">
        <title>Complete genome sequence of "Candidatus Puniceispirillum marinum" IMCC1322, a representative of the SAR116 clade in the Alphaproteobacteria.</title>
        <authorList>
            <person name="Oh H.M."/>
            <person name="Kwon K.K."/>
            <person name="Kang I."/>
            <person name="Kang S.G."/>
            <person name="Lee J.H."/>
            <person name="Kim S.J."/>
            <person name="Cho J.C."/>
        </authorList>
    </citation>
    <scope>NUCLEOTIDE SEQUENCE [LARGE SCALE GENOMIC DNA]</scope>
    <source>
        <strain evidence="1 2">IMCC1322</strain>
    </source>
</reference>